<dbReference type="Gene3D" id="1.50.40.10">
    <property type="entry name" value="Mitochondrial carrier domain"/>
    <property type="match status" value="1"/>
</dbReference>
<dbReference type="Pfam" id="PF00153">
    <property type="entry name" value="Mito_carr"/>
    <property type="match status" value="1"/>
</dbReference>
<dbReference type="GO" id="GO:0016020">
    <property type="term" value="C:membrane"/>
    <property type="evidence" value="ECO:0007669"/>
    <property type="project" value="UniProtKB-SubCell"/>
</dbReference>
<comment type="subcellular location">
    <subcellularLocation>
        <location evidence="1">Membrane</location>
        <topology evidence="1">Multi-pass membrane protein</topology>
    </subcellularLocation>
</comment>
<evidence type="ECO:0000256" key="3">
    <source>
        <dbReference type="ARBA" id="ARBA00022448"/>
    </source>
</evidence>
<reference evidence="8" key="1">
    <citation type="submission" date="2019-12" db="EMBL/GenBank/DDBJ databases">
        <title>Genome sequencing and annotation of Brassica cretica.</title>
        <authorList>
            <person name="Studholme D.J."/>
            <person name="Sarris P."/>
        </authorList>
    </citation>
    <scope>NUCLEOTIDE SEQUENCE</scope>
    <source>
        <strain evidence="8">PFS-109/04</strain>
        <tissue evidence="8">Leaf</tissue>
    </source>
</reference>
<comment type="similarity">
    <text evidence="2">Belongs to the mitochondrial carrier (TC 2.A.29) family.</text>
</comment>
<dbReference type="GO" id="GO:0055085">
    <property type="term" value="P:transmembrane transport"/>
    <property type="evidence" value="ECO:0007669"/>
    <property type="project" value="InterPro"/>
</dbReference>
<evidence type="ECO:0000313" key="8">
    <source>
        <dbReference type="EMBL" id="KAF3505338.1"/>
    </source>
</evidence>
<proteinExistence type="inferred from homology"/>
<sequence length="120" mass="12791">MSCGSTLAFYMTTLQQLGSCFLAEVNDHDEMLSKDALSPNPIVFLYLLVVKQEGWERLCGGLAPSLAGTAASQTFLLGAVAKLGATVTTYPLLVVKSRLQAKQLRLVIAPCSEKALALDS</sequence>
<keyword evidence="5" id="KW-0677">Repeat</keyword>
<evidence type="ECO:0000256" key="2">
    <source>
        <dbReference type="ARBA" id="ARBA00006375"/>
    </source>
</evidence>
<dbReference type="PANTHER" id="PTHR45683">
    <property type="entry name" value="MITOCHONDRIAL NICOTINAMIDE ADENINE DINUCLEOTIDE TRANSPORTER 1-RELATED-RELATED"/>
    <property type="match status" value="1"/>
</dbReference>
<evidence type="ECO:0000256" key="5">
    <source>
        <dbReference type="ARBA" id="ARBA00022737"/>
    </source>
</evidence>
<evidence type="ECO:0000256" key="4">
    <source>
        <dbReference type="ARBA" id="ARBA00022692"/>
    </source>
</evidence>
<evidence type="ECO:0000256" key="7">
    <source>
        <dbReference type="ARBA" id="ARBA00023136"/>
    </source>
</evidence>
<dbReference type="InterPro" id="IPR044712">
    <property type="entry name" value="SLC25A32-like"/>
</dbReference>
<name>A0A8S9NV99_BRACR</name>
<comment type="caution">
    <text evidence="8">The sequence shown here is derived from an EMBL/GenBank/DDBJ whole genome shotgun (WGS) entry which is preliminary data.</text>
</comment>
<keyword evidence="3" id="KW-0813">Transport</keyword>
<dbReference type="InterPro" id="IPR023395">
    <property type="entry name" value="MCP_dom_sf"/>
</dbReference>
<evidence type="ECO:0000256" key="6">
    <source>
        <dbReference type="ARBA" id="ARBA00022989"/>
    </source>
</evidence>
<organism evidence="8 9">
    <name type="scientific">Brassica cretica</name>
    <name type="common">Mustard</name>
    <dbReference type="NCBI Taxonomy" id="69181"/>
    <lineage>
        <taxon>Eukaryota</taxon>
        <taxon>Viridiplantae</taxon>
        <taxon>Streptophyta</taxon>
        <taxon>Embryophyta</taxon>
        <taxon>Tracheophyta</taxon>
        <taxon>Spermatophyta</taxon>
        <taxon>Magnoliopsida</taxon>
        <taxon>eudicotyledons</taxon>
        <taxon>Gunneridae</taxon>
        <taxon>Pentapetalae</taxon>
        <taxon>rosids</taxon>
        <taxon>malvids</taxon>
        <taxon>Brassicales</taxon>
        <taxon>Brassicaceae</taxon>
        <taxon>Brassiceae</taxon>
        <taxon>Brassica</taxon>
    </lineage>
</organism>
<keyword evidence="6" id="KW-1133">Transmembrane helix</keyword>
<dbReference type="GO" id="GO:0006862">
    <property type="term" value="P:nucleotide transport"/>
    <property type="evidence" value="ECO:0007669"/>
    <property type="project" value="InterPro"/>
</dbReference>
<dbReference type="EMBL" id="QGKX02001621">
    <property type="protein sequence ID" value="KAF3505338.1"/>
    <property type="molecule type" value="Genomic_DNA"/>
</dbReference>
<accession>A0A8S9NV99</accession>
<keyword evidence="7" id="KW-0472">Membrane</keyword>
<dbReference type="Proteomes" id="UP000712600">
    <property type="component" value="Unassembled WGS sequence"/>
</dbReference>
<dbReference type="AlphaFoldDB" id="A0A8S9NV99"/>
<protein>
    <submittedName>
        <fullName evidence="8">Uncharacterized protein</fullName>
    </submittedName>
</protein>
<keyword evidence="4" id="KW-0812">Transmembrane</keyword>
<dbReference type="InterPro" id="IPR018108">
    <property type="entry name" value="MCP_transmembrane"/>
</dbReference>
<gene>
    <name evidence="8" type="ORF">F2Q69_00042406</name>
</gene>
<evidence type="ECO:0000313" key="9">
    <source>
        <dbReference type="Proteomes" id="UP000712600"/>
    </source>
</evidence>
<evidence type="ECO:0000256" key="1">
    <source>
        <dbReference type="ARBA" id="ARBA00004141"/>
    </source>
</evidence>
<dbReference type="SUPFAM" id="SSF103506">
    <property type="entry name" value="Mitochondrial carrier"/>
    <property type="match status" value="1"/>
</dbReference>